<proteinExistence type="predicted"/>
<dbReference type="EMBL" id="UGNC01000003">
    <property type="protein sequence ID" value="STW38646.1"/>
    <property type="molecule type" value="Genomic_DNA"/>
</dbReference>
<dbReference type="Proteomes" id="UP000255167">
    <property type="component" value="Unassembled WGS sequence"/>
</dbReference>
<reference evidence="1 2" key="1">
    <citation type="submission" date="2018-06" db="EMBL/GenBank/DDBJ databases">
        <authorList>
            <consortium name="Pathogen Informatics"/>
            <person name="Doyle S."/>
        </authorList>
    </citation>
    <scope>NUCLEOTIDE SEQUENCE [LARGE SCALE GENOMIC DNA]</scope>
    <source>
        <strain evidence="1 2">NCTC9617</strain>
    </source>
</reference>
<evidence type="ECO:0000313" key="1">
    <source>
        <dbReference type="EMBL" id="STW38646.1"/>
    </source>
</evidence>
<sequence length="452" mass="50588">MMAALTLLANHEPAYTSTLRELAHHAIEEGFGSGWVLLLGLLHECEGKPPQGTSPEQATTPLIGMAGVWLALLRYWRSDTEDGERGQQRLEIFRGQLATRGYHRLEQDIADLLHQQYRQPAPPLPHPLSALYRRRASWEYALDALSQLTAAENANTSRMAWFLTLHRYELTLEPREQKYNRDGWTKGRPLSLKRLNDAADTLPWLLAQDRQALRHIHYTSAYSFYGHSGTYTLDAEAALPALVGHPAVFWQDAPDIRIDIEPGQVTLVITEAGEHLALALRPPGISDSRGLLWEKETPTRLVVYPVSDEHRKIAGILGRELRIPAGARDQVLQSVSSIAPLLPVQANLPELTAHIPHVPRMKSCMRICCRLARAYVCSCGFTRCQAAPPSRQGGAATSSTASTTAWRYKPAATCRQNNSGCSRCWRPARYSRLRQRTPPNGNCPILGMPWRR</sequence>
<gene>
    <name evidence="1" type="ORF">NCTC9617_00160</name>
</gene>
<name>A0A378F2R2_KLEPN</name>
<accession>A0A378F2R2</accession>
<organism evidence="1 2">
    <name type="scientific">Klebsiella pneumoniae</name>
    <dbReference type="NCBI Taxonomy" id="573"/>
    <lineage>
        <taxon>Bacteria</taxon>
        <taxon>Pseudomonadati</taxon>
        <taxon>Pseudomonadota</taxon>
        <taxon>Gammaproteobacteria</taxon>
        <taxon>Enterobacterales</taxon>
        <taxon>Enterobacteriaceae</taxon>
        <taxon>Klebsiella/Raoultella group</taxon>
        <taxon>Klebsiella</taxon>
        <taxon>Klebsiella pneumoniae complex</taxon>
    </lineage>
</organism>
<protein>
    <submittedName>
        <fullName evidence="1">Uncharacterized protein</fullName>
    </submittedName>
</protein>
<dbReference type="AlphaFoldDB" id="A0A378F2R2"/>
<evidence type="ECO:0000313" key="2">
    <source>
        <dbReference type="Proteomes" id="UP000255167"/>
    </source>
</evidence>